<dbReference type="PRINTS" id="PR00364">
    <property type="entry name" value="DISEASERSIST"/>
</dbReference>
<proteinExistence type="predicted"/>
<evidence type="ECO:0000259" key="3">
    <source>
        <dbReference type="SMART" id="SM00382"/>
    </source>
</evidence>
<feature type="transmembrane region" description="Helical" evidence="2">
    <location>
        <begin position="57"/>
        <end position="77"/>
    </location>
</feature>
<evidence type="ECO:0000256" key="2">
    <source>
        <dbReference type="SAM" id="Phobius"/>
    </source>
</evidence>
<dbReference type="Pfam" id="PF00931">
    <property type="entry name" value="NB-ARC"/>
    <property type="match status" value="1"/>
</dbReference>
<dbReference type="PROSITE" id="PS50005">
    <property type="entry name" value="TPR"/>
    <property type="match status" value="1"/>
</dbReference>
<evidence type="ECO:0000313" key="4">
    <source>
        <dbReference type="EMBL" id="GIF00468.1"/>
    </source>
</evidence>
<accession>A0A919K815</accession>
<feature type="transmembrane region" description="Helical" evidence="2">
    <location>
        <begin position="24"/>
        <end position="45"/>
    </location>
</feature>
<keyword evidence="1" id="KW-0802">TPR repeat</keyword>
<dbReference type="Pfam" id="PF13424">
    <property type="entry name" value="TPR_12"/>
    <property type="match status" value="1"/>
</dbReference>
<dbReference type="SUPFAM" id="SSF52540">
    <property type="entry name" value="P-loop containing nucleoside triphosphate hydrolases"/>
    <property type="match status" value="1"/>
</dbReference>
<dbReference type="Gene3D" id="1.25.40.10">
    <property type="entry name" value="Tetratricopeptide repeat domain"/>
    <property type="match status" value="2"/>
</dbReference>
<feature type="repeat" description="TPR" evidence="1">
    <location>
        <begin position="586"/>
        <end position="619"/>
    </location>
</feature>
<keyword evidence="5" id="KW-1185">Reference proteome</keyword>
<sequence>MLFANGHTPGTVTATTGRRAQVRLVPTAVASVLLSVLLAVAVNVATGGTLPGPLSGVAGLAWPAVAVLAVVTGWLAIRQQRSGPAPSPVPAELPAAPAAFAGRAADLAAVRDLAAGGPVVALVGPPGVGKTALALRFAHDRRSHYPDGQLFALLRGADPDPVAPGAVLARFLRVLGVPDDDRGGSVDDLAARLRSALDGRRVLVLLDDARDAGQVRPLLPGGSGCLVVVTSRRQLPGLPQHDVGALTDEESRALLSAAAPQHLTADPRGTADLLRYCAGFPLALGIAAARLRSRPAWSVAELARRLADEHRRLDELHLGDLTVRSAFASAYADLPVPDRRVFRRAGSHPGRQFGTADAAALADVSEAEAAAALERLVDAHLVESPAAGRYRLHDLLRLFATERVAAEETAAERKVGLVRLLDRITAQAITHSSAVSSASDWLSRERDNILAAVHQGVAAGSYEAVWTVVATVGPLFRSAGDQPDLLALWTDALAAATALGDDHRRVRALRPVSHGQLTGGDTAAALATAEQAVTVARRLGDPAALAHALFGRGRALRHRFRYAEAESDLTGALDRFTALGDTEQQIEVLDTLGTMYQVAGRYAEAVPVLERALAMLPEQTEHAWTMQALSAAYQRTGRTAEATGLNRQVLDLTRRTGDDLAHAYALQQRGWLATDASRHSDASADMRASLAVFERIRNPGGVASAHEAIGIVAVSFGRFADALTAFDTSAALFERLASPIEVGRSRLYRAHALAELGRLGEARRQAADAERLIGDAAVPDLGWVRERLTTLTAG</sequence>
<dbReference type="SMART" id="SM00382">
    <property type="entry name" value="AAA"/>
    <property type="match status" value="1"/>
</dbReference>
<reference evidence="4" key="1">
    <citation type="submission" date="2021-01" db="EMBL/GenBank/DDBJ databases">
        <title>Whole genome shotgun sequence of Actinoplanes rishiriensis NBRC 108556.</title>
        <authorList>
            <person name="Komaki H."/>
            <person name="Tamura T."/>
        </authorList>
    </citation>
    <scope>NUCLEOTIDE SEQUENCE</scope>
    <source>
        <strain evidence="4">NBRC 108556</strain>
    </source>
</reference>
<dbReference type="PANTHER" id="PTHR47691">
    <property type="entry name" value="REGULATOR-RELATED"/>
    <property type="match status" value="1"/>
</dbReference>
<feature type="domain" description="AAA+ ATPase" evidence="3">
    <location>
        <begin position="116"/>
        <end position="270"/>
    </location>
</feature>
<dbReference type="InterPro" id="IPR003593">
    <property type="entry name" value="AAA+_ATPase"/>
</dbReference>
<keyword evidence="2" id="KW-0472">Membrane</keyword>
<protein>
    <recommendedName>
        <fullName evidence="3">AAA+ ATPase domain-containing protein</fullName>
    </recommendedName>
</protein>
<dbReference type="InterPro" id="IPR002182">
    <property type="entry name" value="NB-ARC"/>
</dbReference>
<dbReference type="PANTHER" id="PTHR47691:SF3">
    <property type="entry name" value="HTH-TYPE TRANSCRIPTIONAL REGULATOR RV0890C-RELATED"/>
    <property type="match status" value="1"/>
</dbReference>
<dbReference type="Pfam" id="PF13374">
    <property type="entry name" value="TPR_10"/>
    <property type="match status" value="1"/>
</dbReference>
<dbReference type="SMART" id="SM00028">
    <property type="entry name" value="TPR"/>
    <property type="match status" value="4"/>
</dbReference>
<keyword evidence="2" id="KW-0812">Transmembrane</keyword>
<dbReference type="AlphaFoldDB" id="A0A919K815"/>
<gene>
    <name evidence="4" type="ORF">Ari01nite_79320</name>
</gene>
<name>A0A919K815_9ACTN</name>
<dbReference type="GO" id="GO:0043531">
    <property type="term" value="F:ADP binding"/>
    <property type="evidence" value="ECO:0007669"/>
    <property type="project" value="InterPro"/>
</dbReference>
<dbReference type="InterPro" id="IPR027417">
    <property type="entry name" value="P-loop_NTPase"/>
</dbReference>
<evidence type="ECO:0000256" key="1">
    <source>
        <dbReference type="PROSITE-ProRule" id="PRU00339"/>
    </source>
</evidence>
<dbReference type="Proteomes" id="UP000636960">
    <property type="component" value="Unassembled WGS sequence"/>
</dbReference>
<dbReference type="EMBL" id="BOMV01000083">
    <property type="protein sequence ID" value="GIF00468.1"/>
    <property type="molecule type" value="Genomic_DNA"/>
</dbReference>
<keyword evidence="2" id="KW-1133">Transmembrane helix</keyword>
<dbReference type="InterPro" id="IPR019734">
    <property type="entry name" value="TPR_rpt"/>
</dbReference>
<dbReference type="InterPro" id="IPR011990">
    <property type="entry name" value="TPR-like_helical_dom_sf"/>
</dbReference>
<dbReference type="SUPFAM" id="SSF48452">
    <property type="entry name" value="TPR-like"/>
    <property type="match status" value="2"/>
</dbReference>
<organism evidence="4 5">
    <name type="scientific">Paractinoplanes rishiriensis</name>
    <dbReference type="NCBI Taxonomy" id="1050105"/>
    <lineage>
        <taxon>Bacteria</taxon>
        <taxon>Bacillati</taxon>
        <taxon>Actinomycetota</taxon>
        <taxon>Actinomycetes</taxon>
        <taxon>Micromonosporales</taxon>
        <taxon>Micromonosporaceae</taxon>
        <taxon>Paractinoplanes</taxon>
    </lineage>
</organism>
<comment type="caution">
    <text evidence="4">The sequence shown here is derived from an EMBL/GenBank/DDBJ whole genome shotgun (WGS) entry which is preliminary data.</text>
</comment>
<evidence type="ECO:0000313" key="5">
    <source>
        <dbReference type="Proteomes" id="UP000636960"/>
    </source>
</evidence>
<dbReference type="Gene3D" id="3.40.50.300">
    <property type="entry name" value="P-loop containing nucleotide triphosphate hydrolases"/>
    <property type="match status" value="1"/>
</dbReference>